<proteinExistence type="predicted"/>
<feature type="domain" description="DUF4349" evidence="2">
    <location>
        <begin position="24"/>
        <end position="195"/>
    </location>
</feature>
<evidence type="ECO:0000313" key="3">
    <source>
        <dbReference type="EMBL" id="MXO56510.1"/>
    </source>
</evidence>
<dbReference type="AlphaFoldDB" id="A0A6I4SMZ6"/>
<evidence type="ECO:0000256" key="1">
    <source>
        <dbReference type="SAM" id="Phobius"/>
    </source>
</evidence>
<keyword evidence="1" id="KW-0472">Membrane</keyword>
<accession>A0A6I4SMZ6</accession>
<dbReference type="InterPro" id="IPR025645">
    <property type="entry name" value="DUF4349"/>
</dbReference>
<dbReference type="OrthoDB" id="7448632at2"/>
<reference evidence="3 4" key="1">
    <citation type="submission" date="2019-12" db="EMBL/GenBank/DDBJ databases">
        <title>Genomic-based taxomic classification of the family Erythrobacteraceae.</title>
        <authorList>
            <person name="Xu L."/>
        </authorList>
    </citation>
    <scope>NUCLEOTIDE SEQUENCE [LARGE SCALE GENOMIC DNA]</scope>
    <source>
        <strain evidence="3 4">JCM 17802</strain>
    </source>
</reference>
<keyword evidence="1" id="KW-1133">Transmembrane helix</keyword>
<feature type="transmembrane region" description="Helical" evidence="1">
    <location>
        <begin position="175"/>
        <end position="199"/>
    </location>
</feature>
<organism evidence="3 4">
    <name type="scientific">Pontixanthobacter gangjinensis</name>
    <dbReference type="NCBI Taxonomy" id="1028742"/>
    <lineage>
        <taxon>Bacteria</taxon>
        <taxon>Pseudomonadati</taxon>
        <taxon>Pseudomonadota</taxon>
        <taxon>Alphaproteobacteria</taxon>
        <taxon>Sphingomonadales</taxon>
        <taxon>Erythrobacteraceae</taxon>
        <taxon>Pontixanthobacter</taxon>
    </lineage>
</organism>
<dbReference type="Proteomes" id="UP000468943">
    <property type="component" value="Unassembled WGS sequence"/>
</dbReference>
<sequence length="222" mass="24408">MQVRHADQCEAKGSTICRIISMAQVDGEDGAGTGNQQLAIASPYARDFGKELTTSVADADGELITSTIDGEDLSKSLVDTKARLLARTVLRDRLIEVLRSRNGTVAELVEAERGVAQVNEEIDQARSWLSEMKGRVQFSQLHINYEAAPPIVQEDFAEPIFSAWSAKGSILGSMLAALLIMAPFLGPIGMLIWLVILVWRRLSRWNPMRRLAEDEGELLNTG</sequence>
<dbReference type="Pfam" id="PF14257">
    <property type="entry name" value="DUF4349"/>
    <property type="match status" value="1"/>
</dbReference>
<comment type="caution">
    <text evidence="3">The sequence shown here is derived from an EMBL/GenBank/DDBJ whole genome shotgun (WGS) entry which is preliminary data.</text>
</comment>
<name>A0A6I4SMZ6_9SPHN</name>
<evidence type="ECO:0000313" key="4">
    <source>
        <dbReference type="Proteomes" id="UP000468943"/>
    </source>
</evidence>
<evidence type="ECO:0000259" key="2">
    <source>
        <dbReference type="Pfam" id="PF14257"/>
    </source>
</evidence>
<gene>
    <name evidence="3" type="ORF">GRI36_06410</name>
</gene>
<protein>
    <submittedName>
        <fullName evidence="3">DUF4349 domain-containing protein</fullName>
    </submittedName>
</protein>
<keyword evidence="1" id="KW-0812">Transmembrane</keyword>
<dbReference type="EMBL" id="WTYS01000001">
    <property type="protein sequence ID" value="MXO56510.1"/>
    <property type="molecule type" value="Genomic_DNA"/>
</dbReference>
<keyword evidence="4" id="KW-1185">Reference proteome</keyword>